<evidence type="ECO:0000313" key="1">
    <source>
        <dbReference type="EMBL" id="AVH41860.1"/>
    </source>
</evidence>
<gene>
    <name evidence="1" type="ORF">At1D1609_18060</name>
</gene>
<protein>
    <submittedName>
        <fullName evidence="1">Uncharacterized protein</fullName>
    </submittedName>
</protein>
<dbReference type="AlphaFoldDB" id="A0A2L2LBZ1"/>
<organism evidence="1 2">
    <name type="scientific">Agrobacterium tumefaciens</name>
    <dbReference type="NCBI Taxonomy" id="358"/>
    <lineage>
        <taxon>Bacteria</taxon>
        <taxon>Pseudomonadati</taxon>
        <taxon>Pseudomonadota</taxon>
        <taxon>Alphaproteobacteria</taxon>
        <taxon>Hyphomicrobiales</taxon>
        <taxon>Rhizobiaceae</taxon>
        <taxon>Rhizobium/Agrobacterium group</taxon>
        <taxon>Agrobacterium</taxon>
        <taxon>Agrobacterium tumefaciens complex</taxon>
    </lineage>
</organism>
<proteinExistence type="predicted"/>
<sequence length="104" mass="11740">MASTATYQCKECKNPFEARTADRARGWALFCSKSCKAVKQTKRRSRKSSYPRHDGRSPMKFKVCACCGEAAVNGIHTITGIEWLCQHHLYDNEHPFSGDGLGQW</sequence>
<name>A0A2L2LBZ1_AGRTU</name>
<reference evidence="1 2" key="1">
    <citation type="submission" date="2018-02" db="EMBL/GenBank/DDBJ databases">
        <title>Complete genome sequence of Agrobacterium tumefaciens 1D1609.</title>
        <authorList>
            <person name="Cho S.-T."/>
            <person name="Haryono M."/>
            <person name="Chang H.-H."/>
            <person name="Santos M.N."/>
            <person name="Lai E.-M."/>
            <person name="Kuo C.-H."/>
        </authorList>
    </citation>
    <scope>NUCLEOTIDE SEQUENCE [LARGE SCALE GENOMIC DNA]</scope>
    <source>
        <strain evidence="1 2">1D1609</strain>
    </source>
</reference>
<dbReference type="Proteomes" id="UP000237717">
    <property type="component" value="Chromosome I"/>
</dbReference>
<dbReference type="EMBL" id="CP026924">
    <property type="protein sequence ID" value="AVH41860.1"/>
    <property type="molecule type" value="Genomic_DNA"/>
</dbReference>
<accession>A0A2L2LBZ1</accession>
<evidence type="ECO:0000313" key="2">
    <source>
        <dbReference type="Proteomes" id="UP000237717"/>
    </source>
</evidence>